<proteinExistence type="inferred from homology"/>
<keyword evidence="5" id="KW-1185">Reference proteome</keyword>
<organism evidence="4 5">
    <name type="scientific">Sporotomaculum syntrophicum</name>
    <dbReference type="NCBI Taxonomy" id="182264"/>
    <lineage>
        <taxon>Bacteria</taxon>
        <taxon>Bacillati</taxon>
        <taxon>Bacillota</taxon>
        <taxon>Clostridia</taxon>
        <taxon>Eubacteriales</taxon>
        <taxon>Desulfallaceae</taxon>
        <taxon>Sporotomaculum</taxon>
    </lineage>
</organism>
<evidence type="ECO:0000313" key="5">
    <source>
        <dbReference type="Proteomes" id="UP000798488"/>
    </source>
</evidence>
<dbReference type="CDD" id="cd07249">
    <property type="entry name" value="MMCE"/>
    <property type="match status" value="1"/>
</dbReference>
<dbReference type="PROSITE" id="PS51819">
    <property type="entry name" value="VOC"/>
    <property type="match status" value="1"/>
</dbReference>
<evidence type="ECO:0000313" key="4">
    <source>
        <dbReference type="EMBL" id="KAF1085108.1"/>
    </source>
</evidence>
<evidence type="ECO:0000259" key="3">
    <source>
        <dbReference type="PROSITE" id="PS51819"/>
    </source>
</evidence>
<name>A0A9D3AYT7_9FIRM</name>
<dbReference type="GO" id="GO:0046872">
    <property type="term" value="F:metal ion binding"/>
    <property type="evidence" value="ECO:0007669"/>
    <property type="project" value="UniProtKB-KW"/>
</dbReference>
<sequence>MVKPEKIDHICIAVKDLKEAVAHYTKAFQLEQVDAYVDEPEKINVVRFKVGEVAFELMESTSEDGEVAKFIKKNGEGVFLISFKVPDVAEAIKELDKEGIKILDETPRKWRNSKFTFLNPKDYHGVLIELID</sequence>
<protein>
    <submittedName>
        <fullName evidence="4">Glyoxalase/Bleomycin resistance protein/Dioxygenase superfamily protein</fullName>
    </submittedName>
</protein>
<dbReference type="Pfam" id="PF00903">
    <property type="entry name" value="Glyoxalase"/>
    <property type="match status" value="1"/>
</dbReference>
<dbReference type="Proteomes" id="UP000798488">
    <property type="component" value="Unassembled WGS sequence"/>
</dbReference>
<dbReference type="PANTHER" id="PTHR43048:SF3">
    <property type="entry name" value="METHYLMALONYL-COA EPIMERASE, MITOCHONDRIAL"/>
    <property type="match status" value="1"/>
</dbReference>
<dbReference type="EMBL" id="LSRS01000003">
    <property type="protein sequence ID" value="KAF1085108.1"/>
    <property type="molecule type" value="Genomic_DNA"/>
</dbReference>
<dbReference type="SUPFAM" id="SSF54593">
    <property type="entry name" value="Glyoxalase/Bleomycin resistance protein/Dihydroxybiphenyl dioxygenase"/>
    <property type="match status" value="1"/>
</dbReference>
<evidence type="ECO:0000256" key="2">
    <source>
        <dbReference type="ARBA" id="ARBA00022723"/>
    </source>
</evidence>
<dbReference type="GO" id="GO:0046491">
    <property type="term" value="P:L-methylmalonyl-CoA metabolic process"/>
    <property type="evidence" value="ECO:0007669"/>
    <property type="project" value="TreeGrafter"/>
</dbReference>
<comment type="similarity">
    <text evidence="1">Belongs to the methylmalonyl-CoA epimerase family.</text>
</comment>
<dbReference type="Gene3D" id="3.10.180.10">
    <property type="entry name" value="2,3-Dihydroxybiphenyl 1,2-Dioxygenase, domain 1"/>
    <property type="match status" value="1"/>
</dbReference>
<dbReference type="InterPro" id="IPR017515">
    <property type="entry name" value="MeMalonyl-CoA_epimerase"/>
</dbReference>
<dbReference type="AlphaFoldDB" id="A0A9D3AYT7"/>
<dbReference type="GO" id="GO:0004493">
    <property type="term" value="F:methylmalonyl-CoA epimerase activity"/>
    <property type="evidence" value="ECO:0007669"/>
    <property type="project" value="TreeGrafter"/>
</dbReference>
<feature type="domain" description="VOC" evidence="3">
    <location>
        <begin position="6"/>
        <end position="132"/>
    </location>
</feature>
<dbReference type="InterPro" id="IPR051785">
    <property type="entry name" value="MMCE/EMCE_epimerase"/>
</dbReference>
<keyword evidence="2" id="KW-0479">Metal-binding</keyword>
<gene>
    <name evidence="4" type="ORF">SPSYN_01244</name>
</gene>
<accession>A0A9D3AYT7</accession>
<comment type="caution">
    <text evidence="4">The sequence shown here is derived from an EMBL/GenBank/DDBJ whole genome shotgun (WGS) entry which is preliminary data.</text>
</comment>
<dbReference type="PANTHER" id="PTHR43048">
    <property type="entry name" value="METHYLMALONYL-COA EPIMERASE"/>
    <property type="match status" value="1"/>
</dbReference>
<reference evidence="4" key="1">
    <citation type="submission" date="2016-02" db="EMBL/GenBank/DDBJ databases">
        <title>Draft Genome Sequence of Sporotomaculum syntrophicum Strain FB, a Syntrophic Benzoate Degrader.</title>
        <authorList>
            <person name="Nobu M.K."/>
            <person name="Narihiro T."/>
            <person name="Qiu Y.-L."/>
            <person name="Ohashi A."/>
            <person name="Liu W.-T."/>
            <person name="Yuji S."/>
        </authorList>
    </citation>
    <scope>NUCLEOTIDE SEQUENCE</scope>
    <source>
        <strain evidence="4">FB</strain>
    </source>
</reference>
<dbReference type="InterPro" id="IPR029068">
    <property type="entry name" value="Glyas_Bleomycin-R_OHBP_Dase"/>
</dbReference>
<evidence type="ECO:0000256" key="1">
    <source>
        <dbReference type="ARBA" id="ARBA00009308"/>
    </source>
</evidence>
<dbReference type="InterPro" id="IPR004360">
    <property type="entry name" value="Glyas_Fos-R_dOase_dom"/>
</dbReference>
<dbReference type="InterPro" id="IPR037523">
    <property type="entry name" value="VOC_core"/>
</dbReference>